<comment type="caution">
    <text evidence="3">The sequence shown here is derived from an EMBL/GenBank/DDBJ whole genome shotgun (WGS) entry which is preliminary data.</text>
</comment>
<dbReference type="InterPro" id="IPR036291">
    <property type="entry name" value="NAD(P)-bd_dom_sf"/>
</dbReference>
<evidence type="ECO:0000259" key="2">
    <source>
        <dbReference type="Pfam" id="PF07993"/>
    </source>
</evidence>
<evidence type="ECO:0000313" key="3">
    <source>
        <dbReference type="EMBL" id="KAF5176601.1"/>
    </source>
</evidence>
<dbReference type="GO" id="GO:0035336">
    <property type="term" value="P:long-chain fatty-acyl-CoA metabolic process"/>
    <property type="evidence" value="ECO:0007669"/>
    <property type="project" value="TreeGrafter"/>
</dbReference>
<keyword evidence="1" id="KW-0444">Lipid biosynthesis</keyword>
<comment type="similarity">
    <text evidence="1">Belongs to the fatty acyl-CoA reductase family.</text>
</comment>
<dbReference type="EC" id="1.2.1.84" evidence="1"/>
<dbReference type="GO" id="GO:0102965">
    <property type="term" value="F:alcohol-forming long-chain fatty acyl-CoA reductase activity"/>
    <property type="evidence" value="ECO:0007669"/>
    <property type="project" value="UniProtKB-EC"/>
</dbReference>
<proteinExistence type="inferred from homology"/>
<organism evidence="3 4">
    <name type="scientific">Thalictrum thalictroides</name>
    <name type="common">Rue-anemone</name>
    <name type="synonym">Anemone thalictroides</name>
    <dbReference type="NCBI Taxonomy" id="46969"/>
    <lineage>
        <taxon>Eukaryota</taxon>
        <taxon>Viridiplantae</taxon>
        <taxon>Streptophyta</taxon>
        <taxon>Embryophyta</taxon>
        <taxon>Tracheophyta</taxon>
        <taxon>Spermatophyta</taxon>
        <taxon>Magnoliopsida</taxon>
        <taxon>Ranunculales</taxon>
        <taxon>Ranunculaceae</taxon>
        <taxon>Thalictroideae</taxon>
        <taxon>Thalictrum</taxon>
    </lineage>
</organism>
<keyword evidence="4" id="KW-1185">Reference proteome</keyword>
<dbReference type="EMBL" id="JABWDY010042513">
    <property type="protein sequence ID" value="KAF5176601.1"/>
    <property type="molecule type" value="Genomic_DNA"/>
</dbReference>
<keyword evidence="1" id="KW-0560">Oxidoreductase</keyword>
<evidence type="ECO:0000313" key="4">
    <source>
        <dbReference type="Proteomes" id="UP000554482"/>
    </source>
</evidence>
<dbReference type="Gene3D" id="3.40.50.720">
    <property type="entry name" value="NAD(P)-binding Rossmann-like Domain"/>
    <property type="match status" value="1"/>
</dbReference>
<name>A0A7J6UVU9_THATH</name>
<dbReference type="InterPro" id="IPR013120">
    <property type="entry name" value="FAR_NAD-bd"/>
</dbReference>
<dbReference type="PANTHER" id="PTHR11011:SF99">
    <property type="entry name" value="FATTY ACYL-COA REDUCTASE 3"/>
    <property type="match status" value="1"/>
</dbReference>
<dbReference type="SUPFAM" id="SSF51735">
    <property type="entry name" value="NAD(P)-binding Rossmann-fold domains"/>
    <property type="match status" value="1"/>
</dbReference>
<feature type="domain" description="Thioester reductase (TE)" evidence="2">
    <location>
        <begin position="2"/>
        <end position="48"/>
    </location>
</feature>
<dbReference type="OrthoDB" id="429813at2759"/>
<reference evidence="3 4" key="1">
    <citation type="submission" date="2020-06" db="EMBL/GenBank/DDBJ databases">
        <title>Transcriptomic and genomic resources for Thalictrum thalictroides and T. hernandezii: Facilitating candidate gene discovery in an emerging model plant lineage.</title>
        <authorList>
            <person name="Arias T."/>
            <person name="Riano-Pachon D.M."/>
            <person name="Di Stilio V.S."/>
        </authorList>
    </citation>
    <scope>NUCLEOTIDE SEQUENCE [LARGE SCALE GENOMIC DNA]</scope>
    <source>
        <strain evidence="4">cv. WT478/WT964</strain>
        <tissue evidence="3">Leaves</tissue>
    </source>
</reference>
<dbReference type="PANTHER" id="PTHR11011">
    <property type="entry name" value="MALE STERILITY PROTEIN 2-RELATED"/>
    <property type="match status" value="1"/>
</dbReference>
<keyword evidence="1" id="KW-0443">Lipid metabolism</keyword>
<dbReference type="GO" id="GO:0080019">
    <property type="term" value="F:alcohol-forming very long-chain fatty acyl-CoA reductase activity"/>
    <property type="evidence" value="ECO:0007669"/>
    <property type="project" value="InterPro"/>
</dbReference>
<dbReference type="Pfam" id="PF07993">
    <property type="entry name" value="NAD_binding_4"/>
    <property type="match status" value="1"/>
</dbReference>
<comment type="catalytic activity">
    <reaction evidence="1">
        <text>a long-chain fatty acyl-CoA + 2 NADPH + 2 H(+) = a long-chain primary fatty alcohol + 2 NADP(+) + CoA</text>
        <dbReference type="Rhea" id="RHEA:52716"/>
        <dbReference type="ChEBI" id="CHEBI:15378"/>
        <dbReference type="ChEBI" id="CHEBI:57287"/>
        <dbReference type="ChEBI" id="CHEBI:57783"/>
        <dbReference type="ChEBI" id="CHEBI:58349"/>
        <dbReference type="ChEBI" id="CHEBI:77396"/>
        <dbReference type="ChEBI" id="CHEBI:83139"/>
        <dbReference type="EC" id="1.2.1.84"/>
    </reaction>
</comment>
<gene>
    <name evidence="3" type="ORF">FRX31_033812</name>
</gene>
<dbReference type="GO" id="GO:0010345">
    <property type="term" value="P:suberin biosynthetic process"/>
    <property type="evidence" value="ECO:0007669"/>
    <property type="project" value="TreeGrafter"/>
</dbReference>
<protein>
    <recommendedName>
        <fullName evidence="1">Fatty acyl-CoA reductase</fullName>
        <ecNumber evidence="1">1.2.1.84</ecNumber>
    </recommendedName>
</protein>
<comment type="function">
    <text evidence="1">Catalyzes the reduction of fatty acyl-CoA to fatty alcohols.</text>
</comment>
<keyword evidence="1" id="KW-0521">NADP</keyword>
<dbReference type="InterPro" id="IPR026055">
    <property type="entry name" value="FAR"/>
</dbReference>
<dbReference type="Proteomes" id="UP000554482">
    <property type="component" value="Unassembled WGS sequence"/>
</dbReference>
<evidence type="ECO:0000256" key="1">
    <source>
        <dbReference type="RuleBase" id="RU363097"/>
    </source>
</evidence>
<sequence>MMEDMWKTINIIVNVAANTKFDERYDVALDVNTFGSKNVLDFAKKCEAGDASPCHNWCPTLEGCEVSQ</sequence>
<accession>A0A7J6UVU9</accession>
<dbReference type="AlphaFoldDB" id="A0A7J6UVU9"/>